<dbReference type="InterPro" id="IPR025400">
    <property type="entry name" value="Lin1244/Lin1753-like_N"/>
</dbReference>
<sequence>MARPTKEGLEYFPLDTDIDQDEKIIVVVAKFGMRGFGVIVRLMMEVYRNGYFYHWTEKEQYVFSMKIVETAEFVNEVVQECLKWGFFDSELYENYEILTSKGFQKRFLLAVNRRKGVIIKNEYNLTDEVNVDNNPVNDDINEEIEDINPIKEKKVKESKRNKDIGVYQEIISYLNEKAGKNYSYKSAANKKLINGRISEGRTVEDFKHVIDVKCEQWLKDEKMCEYLRPATLFSQKNFENYVNQGSLKKQNKPVDPRDKDIAFSKWVANGGNPSEFDWS</sequence>
<accession>A0A2H4JAR8</accession>
<name>A0A2H4JAR8_9CAUD</name>
<organism evidence="3">
    <name type="scientific">uncultured Caudovirales phage</name>
    <dbReference type="NCBI Taxonomy" id="2100421"/>
    <lineage>
        <taxon>Viruses</taxon>
        <taxon>Duplodnaviria</taxon>
        <taxon>Heunggongvirae</taxon>
        <taxon>Uroviricota</taxon>
        <taxon>Caudoviricetes</taxon>
        <taxon>Peduoviridae</taxon>
        <taxon>Maltschvirus</taxon>
        <taxon>Maltschvirus maltsch</taxon>
    </lineage>
</organism>
<protein>
    <recommendedName>
        <fullName evidence="4">Lin1244/Lin1753-like N-terminal domain-containing protein</fullName>
    </recommendedName>
</protein>
<feature type="domain" description="Lin1244/Lin1753-like N-terminal" evidence="2">
    <location>
        <begin position="11"/>
        <end position="102"/>
    </location>
</feature>
<dbReference type="InterPro" id="IPR011741">
    <property type="entry name" value="Phg_2220_C"/>
</dbReference>
<reference evidence="3" key="1">
    <citation type="submission" date="2017-06" db="EMBL/GenBank/DDBJ databases">
        <title>Novel phages from South African skin metaviromes.</title>
        <authorList>
            <person name="van Zyl L.J."/>
            <person name="Abrahams Y."/>
            <person name="Stander E.A."/>
            <person name="Kirby B.M."/>
            <person name="Clavaud C."/>
            <person name="Farcet C."/>
            <person name="Breton L."/>
            <person name="Trindade M.I."/>
        </authorList>
    </citation>
    <scope>NUCLEOTIDE SEQUENCE</scope>
</reference>
<dbReference type="EMBL" id="MF417886">
    <property type="protein sequence ID" value="ASN69161.1"/>
    <property type="molecule type" value="Genomic_DNA"/>
</dbReference>
<proteinExistence type="predicted"/>
<evidence type="ECO:0000259" key="1">
    <source>
        <dbReference type="Pfam" id="PF09524"/>
    </source>
</evidence>
<evidence type="ECO:0000313" key="3">
    <source>
        <dbReference type="EMBL" id="ASN69161.1"/>
    </source>
</evidence>
<dbReference type="NCBIfam" id="TIGR02220">
    <property type="entry name" value="phg_TIGR02220"/>
    <property type="match status" value="1"/>
</dbReference>
<evidence type="ECO:0008006" key="4">
    <source>
        <dbReference type="Google" id="ProtNLM"/>
    </source>
</evidence>
<dbReference type="Pfam" id="PF09524">
    <property type="entry name" value="Phg_2220_C"/>
    <property type="match status" value="1"/>
</dbReference>
<feature type="domain" description="Phage conserved hypothetical protein C-terminal" evidence="1">
    <location>
        <begin position="170"/>
        <end position="243"/>
    </location>
</feature>
<dbReference type="Pfam" id="PF14297">
    <property type="entry name" value="Lin1244_N"/>
    <property type="match status" value="1"/>
</dbReference>
<dbReference type="PANTHER" id="PTHR39196">
    <property type="entry name" value="PRIMOSOME, DNAD SUBUNIT"/>
    <property type="match status" value="1"/>
</dbReference>
<evidence type="ECO:0000259" key="2">
    <source>
        <dbReference type="Pfam" id="PF14297"/>
    </source>
</evidence>
<dbReference type="PANTHER" id="PTHR39196:SF1">
    <property type="entry name" value="PRIMOSOME, DNAD SUBUNIT"/>
    <property type="match status" value="1"/>
</dbReference>
<gene>
    <name evidence="3" type="ORF">7F23_48</name>
</gene>